<dbReference type="EMBL" id="JABCSC020000004">
    <property type="protein sequence ID" value="NSL56542.1"/>
    <property type="molecule type" value="Genomic_DNA"/>
</dbReference>
<reference evidence="2 3" key="1">
    <citation type="submission" date="2020-06" db="EMBL/GenBank/DDBJ databases">
        <title>Draft genome of Uliginosibacterium sp. IMCC34675.</title>
        <authorList>
            <person name="Song J."/>
        </authorList>
    </citation>
    <scope>NUCLEOTIDE SEQUENCE [LARGE SCALE GENOMIC DNA]</scope>
    <source>
        <strain evidence="2 3">IMCC34675</strain>
    </source>
</reference>
<keyword evidence="1" id="KW-0472">Membrane</keyword>
<feature type="transmembrane region" description="Helical" evidence="1">
    <location>
        <begin position="226"/>
        <end position="244"/>
    </location>
</feature>
<keyword evidence="1" id="KW-1133">Transmembrane helix</keyword>
<keyword evidence="1" id="KW-0812">Transmembrane</keyword>
<feature type="transmembrane region" description="Helical" evidence="1">
    <location>
        <begin position="357"/>
        <end position="381"/>
    </location>
</feature>
<gene>
    <name evidence="2" type="ORF">HJ583_016025</name>
</gene>
<feature type="transmembrane region" description="Helical" evidence="1">
    <location>
        <begin position="127"/>
        <end position="147"/>
    </location>
</feature>
<feature type="transmembrane region" description="Helical" evidence="1">
    <location>
        <begin position="179"/>
        <end position="205"/>
    </location>
</feature>
<feature type="transmembrane region" description="Helical" evidence="1">
    <location>
        <begin position="104"/>
        <end position="121"/>
    </location>
</feature>
<feature type="transmembrane region" description="Helical" evidence="1">
    <location>
        <begin position="276"/>
        <end position="293"/>
    </location>
</feature>
<comment type="caution">
    <text evidence="2">The sequence shown here is derived from an EMBL/GenBank/DDBJ whole genome shotgun (WGS) entry which is preliminary data.</text>
</comment>
<keyword evidence="3" id="KW-1185">Reference proteome</keyword>
<protein>
    <submittedName>
        <fullName evidence="2">Glycosyltransferase family 39 protein</fullName>
    </submittedName>
</protein>
<feature type="transmembrane region" description="Helical" evidence="1">
    <location>
        <begin position="305"/>
        <end position="323"/>
    </location>
</feature>
<feature type="transmembrane region" description="Helical" evidence="1">
    <location>
        <begin position="21"/>
        <end position="39"/>
    </location>
</feature>
<dbReference type="Proteomes" id="UP000778523">
    <property type="component" value="Unassembled WGS sequence"/>
</dbReference>
<accession>A0ABX2IJR8</accession>
<sequence>MAHMQNSSFTEFPSRKPAIHVPNWALILVFIAYALPGNIGHVPWRGDDALHIGVVFSMLSEGHWLTPQIAGHPFYDWPPLTYWLGALTGKLLGWLLPLHDAIRLGNVAALTVLIYCLRYAARELYGREAASAAAMLMLGSLGLLIHAHEMQPQIVLTATLAACLQGLTLMRSAPTRGALLTGAASGAAFLAGGLPGLFLCLPLWLLTPACSSEYRTRSFLLAYRHALWPLVLLVSLWPLALAVWQPDFLHAWWAHELAAILPHAGHLQRGKDFANLIGWFTWPLWPVVLWSLWHRRGKLRDFGHSLPLASALLALALVASTGGMRPANLLPLMPALILMASGELCRLRRGAANAFDWFGVMTFTLLGLSLWLAWSAMNFGWPAPLARNLLRLVPGFEPQWNGLQLLVAITLSVAWLIANLRLPFFQLRGAVHWALGVTLAWGLAATLLMSWIDHDKSYRSTAAEIAAVIASQPEAACVAGIDLGDSQRAALHYFAHIKIAARGANCPLRLAYATGRNALPEPGKGWESVWDLRRGRGRLAEQFALYRRVD</sequence>
<proteinExistence type="predicted"/>
<evidence type="ECO:0000256" key="1">
    <source>
        <dbReference type="SAM" id="Phobius"/>
    </source>
</evidence>
<organism evidence="2 3">
    <name type="scientific">Uliginosibacterium aquaticum</name>
    <dbReference type="NCBI Taxonomy" id="2731212"/>
    <lineage>
        <taxon>Bacteria</taxon>
        <taxon>Pseudomonadati</taxon>
        <taxon>Pseudomonadota</taxon>
        <taxon>Betaproteobacteria</taxon>
        <taxon>Rhodocyclales</taxon>
        <taxon>Zoogloeaceae</taxon>
        <taxon>Uliginosibacterium</taxon>
    </lineage>
</organism>
<feature type="transmembrane region" description="Helical" evidence="1">
    <location>
        <begin position="401"/>
        <end position="418"/>
    </location>
</feature>
<feature type="transmembrane region" description="Helical" evidence="1">
    <location>
        <begin position="430"/>
        <end position="452"/>
    </location>
</feature>
<evidence type="ECO:0000313" key="3">
    <source>
        <dbReference type="Proteomes" id="UP000778523"/>
    </source>
</evidence>
<evidence type="ECO:0000313" key="2">
    <source>
        <dbReference type="EMBL" id="NSL56542.1"/>
    </source>
</evidence>
<dbReference type="RefSeq" id="WP_170022862.1">
    <property type="nucleotide sequence ID" value="NZ_JABCSC020000004.1"/>
</dbReference>
<name>A0ABX2IJR8_9RHOO</name>